<dbReference type="Pfam" id="PF07995">
    <property type="entry name" value="GSDH"/>
    <property type="match status" value="1"/>
</dbReference>
<evidence type="ECO:0000313" key="4">
    <source>
        <dbReference type="EMBL" id="ENH95908.1"/>
    </source>
</evidence>
<evidence type="ECO:0000256" key="1">
    <source>
        <dbReference type="SAM" id="MobiDB-lite"/>
    </source>
</evidence>
<dbReference type="eggNOG" id="COG2133">
    <property type="taxonomic scope" value="Bacteria"/>
</dbReference>
<organism evidence="4 5">
    <name type="scientific">Gracilibacillus halophilus YIM-C55.5</name>
    <dbReference type="NCBI Taxonomy" id="1308866"/>
    <lineage>
        <taxon>Bacteria</taxon>
        <taxon>Bacillati</taxon>
        <taxon>Bacillota</taxon>
        <taxon>Bacilli</taxon>
        <taxon>Bacillales</taxon>
        <taxon>Bacillaceae</taxon>
        <taxon>Gracilibacillus</taxon>
    </lineage>
</organism>
<dbReference type="PATRIC" id="fig|1308866.3.peg.2732"/>
<feature type="compositionally biased region" description="Basic and acidic residues" evidence="1">
    <location>
        <begin position="25"/>
        <end position="47"/>
    </location>
</feature>
<dbReference type="STRING" id="1308866.J416_13529"/>
<keyword evidence="2" id="KW-0732">Signal</keyword>
<accession>N4W6Q2</accession>
<protein>
    <submittedName>
        <fullName evidence="4">Glucose dehydrogenase</fullName>
    </submittedName>
</protein>
<dbReference type="EMBL" id="APML01000069">
    <property type="protein sequence ID" value="ENH95908.1"/>
    <property type="molecule type" value="Genomic_DNA"/>
</dbReference>
<dbReference type="PANTHER" id="PTHR19328">
    <property type="entry name" value="HEDGEHOG-INTERACTING PROTEIN"/>
    <property type="match status" value="1"/>
</dbReference>
<proteinExistence type="predicted"/>
<dbReference type="InterPro" id="IPR012938">
    <property type="entry name" value="Glc/Sorbosone_DH"/>
</dbReference>
<dbReference type="Gene3D" id="2.120.10.30">
    <property type="entry name" value="TolB, C-terminal domain"/>
    <property type="match status" value="1"/>
</dbReference>
<feature type="region of interest" description="Disordered" evidence="1">
    <location>
        <begin position="22"/>
        <end position="53"/>
    </location>
</feature>
<comment type="caution">
    <text evidence="4">The sequence shown here is derived from an EMBL/GenBank/DDBJ whole genome shotgun (WGS) entry which is preliminary data.</text>
</comment>
<feature type="signal peptide" evidence="2">
    <location>
        <begin position="1"/>
        <end position="21"/>
    </location>
</feature>
<evidence type="ECO:0000259" key="3">
    <source>
        <dbReference type="Pfam" id="PF07995"/>
    </source>
</evidence>
<dbReference type="PROSITE" id="PS51257">
    <property type="entry name" value="PROKAR_LIPOPROTEIN"/>
    <property type="match status" value="1"/>
</dbReference>
<name>N4W6Q2_9BACI</name>
<feature type="chain" id="PRO_5038542747" evidence="2">
    <location>
        <begin position="22"/>
        <end position="365"/>
    </location>
</feature>
<dbReference type="InterPro" id="IPR011041">
    <property type="entry name" value="Quinoprot_gluc/sorb_DH_b-prop"/>
</dbReference>
<dbReference type="AlphaFoldDB" id="N4W6Q2"/>
<keyword evidence="5" id="KW-1185">Reference proteome</keyword>
<sequence>MKKGMICVFVMLLSVSCSSNQQPHLSEEQSGVKREVQDKENDDHLSSDSDPEIVTDNLNVPWSIAKTQDTFYITERPGSIVEITDGEQVRQTVELENEVATAAEAGLLGFVLDPNFSNSHLAYAYYTYEENESQYNRVITLRLQDNVWTEEEVLVDQLPSGAYHHGGRLKMGPDGKLYATTGDATDENIAQDKSSLGGKILRMNVDGTIPKDNPLSDSYVYSYGHRNPQGLTWIDEKLYASEHGNAANDEINHIQPGNNYGWPIIEGDEEQEGMISPLFTSGNDVTWAPSGMDAYENNLYVAGLRGEAIFQFTPETGDEQKWLSGFGRIRDVFIENDQLYFITNNRDGRGSPDENDDVLYQLSLN</sequence>
<dbReference type="RefSeq" id="WP_003473260.1">
    <property type="nucleotide sequence ID" value="NZ_APML01000069.1"/>
</dbReference>
<dbReference type="SUPFAM" id="SSF50952">
    <property type="entry name" value="Soluble quinoprotein glucose dehydrogenase"/>
    <property type="match status" value="1"/>
</dbReference>
<dbReference type="InterPro" id="IPR011042">
    <property type="entry name" value="6-blade_b-propeller_TolB-like"/>
</dbReference>
<dbReference type="PANTHER" id="PTHR19328:SF13">
    <property type="entry name" value="HIPL1 PROTEIN"/>
    <property type="match status" value="1"/>
</dbReference>
<dbReference type="OrthoDB" id="9770043at2"/>
<evidence type="ECO:0000256" key="2">
    <source>
        <dbReference type="SAM" id="SignalP"/>
    </source>
</evidence>
<feature type="domain" description="Glucose/Sorbosone dehydrogenase" evidence="3">
    <location>
        <begin position="58"/>
        <end position="349"/>
    </location>
</feature>
<gene>
    <name evidence="4" type="ORF">J416_13529</name>
</gene>
<reference evidence="4 5" key="1">
    <citation type="submission" date="2013-03" db="EMBL/GenBank/DDBJ databases">
        <title>Draft genome sequence of Gracibacillus halophilus YIM-C55.5, a moderately halophilic and thermophilic organism from the Xiaochaidamu salt lake.</title>
        <authorList>
            <person name="Sugumar T."/>
            <person name="Polireddy D.R."/>
            <person name="Antony A."/>
            <person name="Madhava Y.R."/>
            <person name="Sivakumar N."/>
        </authorList>
    </citation>
    <scope>NUCLEOTIDE SEQUENCE [LARGE SCALE GENOMIC DNA]</scope>
    <source>
        <strain evidence="4 5">YIM-C55.5</strain>
    </source>
</reference>
<evidence type="ECO:0000313" key="5">
    <source>
        <dbReference type="Proteomes" id="UP000012283"/>
    </source>
</evidence>
<dbReference type="Proteomes" id="UP000012283">
    <property type="component" value="Unassembled WGS sequence"/>
</dbReference>